<sequence length="63" mass="7061">MAGELAEADTFMADIDSLVARASSLNAAVLRRLEDEAREDPRRAEALEKFRKTRGLRIELPAF</sequence>
<reference evidence="1 2" key="1">
    <citation type="submission" date="2016-10" db="EMBL/GenBank/DDBJ databases">
        <authorList>
            <person name="de Groot N.N."/>
        </authorList>
    </citation>
    <scope>NUCLEOTIDE SEQUENCE [LARGE SCALE GENOMIC DNA]</scope>
    <source>
        <strain evidence="1 2">CGMCC 1.8925</strain>
    </source>
</reference>
<organism evidence="1 2">
    <name type="scientific">Paracoccus tibetensis</name>
    <dbReference type="NCBI Taxonomy" id="336292"/>
    <lineage>
        <taxon>Bacteria</taxon>
        <taxon>Pseudomonadati</taxon>
        <taxon>Pseudomonadota</taxon>
        <taxon>Alphaproteobacteria</taxon>
        <taxon>Rhodobacterales</taxon>
        <taxon>Paracoccaceae</taxon>
        <taxon>Paracoccus</taxon>
    </lineage>
</organism>
<evidence type="ECO:0000313" key="2">
    <source>
        <dbReference type="Proteomes" id="UP000199502"/>
    </source>
</evidence>
<dbReference type="Proteomes" id="UP000199502">
    <property type="component" value="Unassembled WGS sequence"/>
</dbReference>
<protein>
    <submittedName>
        <fullName evidence="1">Uncharacterized protein</fullName>
    </submittedName>
</protein>
<keyword evidence="2" id="KW-1185">Reference proteome</keyword>
<dbReference type="AlphaFoldDB" id="A0A1G5CYI7"/>
<gene>
    <name evidence="1" type="ORF">SAMN05660710_00578</name>
</gene>
<evidence type="ECO:0000313" key="1">
    <source>
        <dbReference type="EMBL" id="SCY07308.1"/>
    </source>
</evidence>
<dbReference type="EMBL" id="FMVT01000002">
    <property type="protein sequence ID" value="SCY07308.1"/>
    <property type="molecule type" value="Genomic_DNA"/>
</dbReference>
<name>A0A1G5CYI7_9RHOB</name>
<accession>A0A1G5CYI7</accession>
<proteinExistence type="predicted"/>
<dbReference type="RefSeq" id="WP_090740111.1">
    <property type="nucleotide sequence ID" value="NZ_FMVT01000002.1"/>
</dbReference>